<keyword evidence="2" id="KW-1185">Reference proteome</keyword>
<dbReference type="Gramene" id="ORUFI12G11200.4">
    <property type="protein sequence ID" value="ORUFI12G11200.4"/>
    <property type="gene ID" value="ORUFI12G11200"/>
</dbReference>
<sequence length="72" mass="7946">MLWNLDFKLSGSKFKHNGSRQAHMHGQLHTLVVVDAECIVEAGNVIEGPMMIMVFVTSNIDLMVPAFDTTGD</sequence>
<evidence type="ECO:0000313" key="1">
    <source>
        <dbReference type="EnsemblPlants" id="ORUFI12G11200.4"/>
    </source>
</evidence>
<proteinExistence type="predicted"/>
<organism evidence="1 2">
    <name type="scientific">Oryza rufipogon</name>
    <name type="common">Brownbeard rice</name>
    <name type="synonym">Asian wild rice</name>
    <dbReference type="NCBI Taxonomy" id="4529"/>
    <lineage>
        <taxon>Eukaryota</taxon>
        <taxon>Viridiplantae</taxon>
        <taxon>Streptophyta</taxon>
        <taxon>Embryophyta</taxon>
        <taxon>Tracheophyta</taxon>
        <taxon>Spermatophyta</taxon>
        <taxon>Magnoliopsida</taxon>
        <taxon>Liliopsida</taxon>
        <taxon>Poales</taxon>
        <taxon>Poaceae</taxon>
        <taxon>BOP clade</taxon>
        <taxon>Oryzoideae</taxon>
        <taxon>Oryzeae</taxon>
        <taxon>Oryzinae</taxon>
        <taxon>Oryza</taxon>
    </lineage>
</organism>
<dbReference type="Proteomes" id="UP000008022">
    <property type="component" value="Unassembled WGS sequence"/>
</dbReference>
<reference evidence="2" key="1">
    <citation type="submission" date="2013-06" db="EMBL/GenBank/DDBJ databases">
        <authorList>
            <person name="Zhao Q."/>
        </authorList>
    </citation>
    <scope>NUCLEOTIDE SEQUENCE</scope>
    <source>
        <strain evidence="2">cv. W1943</strain>
    </source>
</reference>
<name>A0A0E0RGL2_ORYRU</name>
<dbReference type="EnsemblPlants" id="ORUFI12G11200.4">
    <property type="protein sequence ID" value="ORUFI12G11200.4"/>
    <property type="gene ID" value="ORUFI12G11200"/>
</dbReference>
<accession>A0A0E0RGL2</accession>
<reference evidence="1" key="2">
    <citation type="submission" date="2015-06" db="UniProtKB">
        <authorList>
            <consortium name="EnsemblPlants"/>
        </authorList>
    </citation>
    <scope>IDENTIFICATION</scope>
</reference>
<evidence type="ECO:0000313" key="2">
    <source>
        <dbReference type="Proteomes" id="UP000008022"/>
    </source>
</evidence>
<dbReference type="AlphaFoldDB" id="A0A0E0RGL2"/>
<protein>
    <submittedName>
        <fullName evidence="1">Uncharacterized protein</fullName>
    </submittedName>
</protein>
<dbReference type="HOGENOM" id="CLU_2726630_0_0_1"/>